<protein>
    <submittedName>
        <fullName evidence="3">FAD-dependent monooxygenase</fullName>
    </submittedName>
</protein>
<evidence type="ECO:0000256" key="1">
    <source>
        <dbReference type="SAM" id="MobiDB-lite"/>
    </source>
</evidence>
<sequence length="134" mass="14353">MVVVGAGPVGLWLAAELRLRDVSVLVLEKAAVRDSRSRAVGMQAGTLDTFATRGVAERFIERGTPVPPVLAGAQSVRHRATAGRARHVDGGRGASRAGAGLADTGRRRRRTHRPFRRPARHTAHQLGGGMRRNP</sequence>
<dbReference type="Pfam" id="PF01494">
    <property type="entry name" value="FAD_binding_3"/>
    <property type="match status" value="1"/>
</dbReference>
<gene>
    <name evidence="3" type="ORF">JK363_17345</name>
</gene>
<keyword evidence="3" id="KW-0560">Oxidoreductase</keyword>
<dbReference type="Gene3D" id="3.50.50.60">
    <property type="entry name" value="FAD/NAD(P)-binding domain"/>
    <property type="match status" value="1"/>
</dbReference>
<dbReference type="Proteomes" id="UP000634229">
    <property type="component" value="Unassembled WGS sequence"/>
</dbReference>
<dbReference type="InterPro" id="IPR002938">
    <property type="entry name" value="FAD-bd"/>
</dbReference>
<evidence type="ECO:0000313" key="4">
    <source>
        <dbReference type="Proteomes" id="UP000634229"/>
    </source>
</evidence>
<keyword evidence="4" id="KW-1185">Reference proteome</keyword>
<dbReference type="SUPFAM" id="SSF51905">
    <property type="entry name" value="FAD/NAD(P)-binding domain"/>
    <property type="match status" value="1"/>
</dbReference>
<feature type="region of interest" description="Disordered" evidence="1">
    <location>
        <begin position="83"/>
        <end position="134"/>
    </location>
</feature>
<dbReference type="GO" id="GO:0004497">
    <property type="term" value="F:monooxygenase activity"/>
    <property type="evidence" value="ECO:0007669"/>
    <property type="project" value="UniProtKB-KW"/>
</dbReference>
<proteinExistence type="predicted"/>
<name>A0ABS1NEA5_9ACTN</name>
<organism evidence="3 4">
    <name type="scientific">Streptomyces coffeae</name>
    <dbReference type="NCBI Taxonomy" id="621382"/>
    <lineage>
        <taxon>Bacteria</taxon>
        <taxon>Bacillati</taxon>
        <taxon>Actinomycetota</taxon>
        <taxon>Actinomycetes</taxon>
        <taxon>Kitasatosporales</taxon>
        <taxon>Streptomycetaceae</taxon>
        <taxon>Streptomyces</taxon>
    </lineage>
</organism>
<reference evidence="3 4" key="1">
    <citation type="submission" date="2021-01" db="EMBL/GenBank/DDBJ databases">
        <title>WGS of actinomycetes isolated from Thailand.</title>
        <authorList>
            <person name="Thawai C."/>
        </authorList>
    </citation>
    <scope>NUCLEOTIDE SEQUENCE [LARGE SCALE GENOMIC DNA]</scope>
    <source>
        <strain evidence="3 4">CA1R205</strain>
    </source>
</reference>
<keyword evidence="3" id="KW-0503">Monooxygenase</keyword>
<comment type="caution">
    <text evidence="3">The sequence shown here is derived from an EMBL/GenBank/DDBJ whole genome shotgun (WGS) entry which is preliminary data.</text>
</comment>
<feature type="domain" description="FAD-binding" evidence="2">
    <location>
        <begin position="2"/>
        <end position="66"/>
    </location>
</feature>
<dbReference type="EMBL" id="JAERRF010000009">
    <property type="protein sequence ID" value="MBL1098397.1"/>
    <property type="molecule type" value="Genomic_DNA"/>
</dbReference>
<evidence type="ECO:0000313" key="3">
    <source>
        <dbReference type="EMBL" id="MBL1098397.1"/>
    </source>
</evidence>
<evidence type="ECO:0000259" key="2">
    <source>
        <dbReference type="Pfam" id="PF01494"/>
    </source>
</evidence>
<accession>A0ABS1NEA5</accession>
<feature type="compositionally biased region" description="Low complexity" evidence="1">
    <location>
        <begin position="94"/>
        <end position="103"/>
    </location>
</feature>
<feature type="compositionally biased region" description="Basic residues" evidence="1">
    <location>
        <begin position="106"/>
        <end position="123"/>
    </location>
</feature>
<dbReference type="InterPro" id="IPR036188">
    <property type="entry name" value="FAD/NAD-bd_sf"/>
</dbReference>